<feature type="compositionally biased region" description="Pro residues" evidence="5">
    <location>
        <begin position="189"/>
        <end position="202"/>
    </location>
</feature>
<evidence type="ECO:0000259" key="7">
    <source>
        <dbReference type="PROSITE" id="PS51352"/>
    </source>
</evidence>
<dbReference type="Proteomes" id="UP001239462">
    <property type="component" value="Unassembled WGS sequence"/>
</dbReference>
<evidence type="ECO:0000259" key="6">
    <source>
        <dbReference type="PROSITE" id="PS50268"/>
    </source>
</evidence>
<dbReference type="EMBL" id="JASZZN010000023">
    <property type="protein sequence ID" value="MDM4018594.1"/>
    <property type="molecule type" value="Genomic_DNA"/>
</dbReference>
<dbReference type="InterPro" id="IPR033764">
    <property type="entry name" value="Sdr_B"/>
</dbReference>
<comment type="similarity">
    <text evidence="2">Belongs to the thioredoxin family. DsbA subfamily.</text>
</comment>
<dbReference type="InterPro" id="IPR010221">
    <property type="entry name" value="VCBS_dom"/>
</dbReference>
<dbReference type="SUPFAM" id="SSF49313">
    <property type="entry name" value="Cadherin-like"/>
    <property type="match status" value="1"/>
</dbReference>
<evidence type="ECO:0000313" key="8">
    <source>
        <dbReference type="EMBL" id="MDM4018594.1"/>
    </source>
</evidence>
<dbReference type="SUPFAM" id="SSF52833">
    <property type="entry name" value="Thioredoxin-like"/>
    <property type="match status" value="2"/>
</dbReference>
<keyword evidence="9" id="KW-1185">Reference proteome</keyword>
<name>A0ABT7PQ14_9BACT</name>
<dbReference type="InterPro" id="IPR012336">
    <property type="entry name" value="Thioredoxin-like_fold"/>
</dbReference>
<dbReference type="Pfam" id="PF17210">
    <property type="entry name" value="SdrD_B"/>
    <property type="match status" value="1"/>
</dbReference>
<dbReference type="PROSITE" id="PS50268">
    <property type="entry name" value="CADHERIN_2"/>
    <property type="match status" value="1"/>
</dbReference>
<evidence type="ECO:0000256" key="3">
    <source>
        <dbReference type="ARBA" id="ARBA00022525"/>
    </source>
</evidence>
<dbReference type="CDD" id="cd11304">
    <property type="entry name" value="Cadherin_repeat"/>
    <property type="match status" value="3"/>
</dbReference>
<dbReference type="Pfam" id="PF17963">
    <property type="entry name" value="Big_9"/>
    <property type="match status" value="3"/>
</dbReference>
<dbReference type="PANTHER" id="PTHR13887:SF56">
    <property type="entry name" value="THIOREDOXIN-LIKE REDUCTASE RV2466C"/>
    <property type="match status" value="1"/>
</dbReference>
<dbReference type="PANTHER" id="PTHR13887">
    <property type="entry name" value="GLUTATHIONE S-TRANSFERASE KAPPA"/>
    <property type="match status" value="1"/>
</dbReference>
<dbReference type="InterPro" id="IPR036249">
    <property type="entry name" value="Thioredoxin-like_sf"/>
</dbReference>
<protein>
    <submittedName>
        <fullName evidence="8">Ig-like domain-containing protein</fullName>
    </submittedName>
</protein>
<dbReference type="RefSeq" id="WP_149495703.1">
    <property type="nucleotide sequence ID" value="NZ_JASZZN010000023.1"/>
</dbReference>
<keyword evidence="4" id="KW-0732">Signal</keyword>
<organism evidence="8 9">
    <name type="scientific">Roseiconus lacunae</name>
    <dbReference type="NCBI Taxonomy" id="2605694"/>
    <lineage>
        <taxon>Bacteria</taxon>
        <taxon>Pseudomonadati</taxon>
        <taxon>Planctomycetota</taxon>
        <taxon>Planctomycetia</taxon>
        <taxon>Pirellulales</taxon>
        <taxon>Pirellulaceae</taxon>
        <taxon>Roseiconus</taxon>
    </lineage>
</organism>
<dbReference type="Gene3D" id="3.40.30.10">
    <property type="entry name" value="Glutaredoxin"/>
    <property type="match status" value="2"/>
</dbReference>
<dbReference type="Gene3D" id="2.60.40.2810">
    <property type="match status" value="1"/>
</dbReference>
<dbReference type="InterPro" id="IPR015919">
    <property type="entry name" value="Cadherin-like_sf"/>
</dbReference>
<dbReference type="InterPro" id="IPR013783">
    <property type="entry name" value="Ig-like_fold"/>
</dbReference>
<dbReference type="Pfam" id="PF13462">
    <property type="entry name" value="Thioredoxin_4"/>
    <property type="match status" value="2"/>
</dbReference>
<reference evidence="8 9" key="1">
    <citation type="submission" date="2023-06" db="EMBL/GenBank/DDBJ databases">
        <title>Roseiconus lacunae JC819 isolated from Gulf of Mannar region, Tamil Nadu.</title>
        <authorList>
            <person name="Pk S."/>
            <person name="Ch S."/>
            <person name="Ch V.R."/>
        </authorList>
    </citation>
    <scope>NUCLEOTIDE SEQUENCE [LARGE SCALE GENOMIC DNA]</scope>
    <source>
        <strain evidence="8 9">JC819</strain>
    </source>
</reference>
<feature type="domain" description="Thioredoxin" evidence="7">
    <location>
        <begin position="784"/>
        <end position="991"/>
    </location>
</feature>
<keyword evidence="3" id="KW-0964">Secreted</keyword>
<feature type="region of interest" description="Disordered" evidence="5">
    <location>
        <begin position="179"/>
        <end position="210"/>
    </location>
</feature>
<evidence type="ECO:0000256" key="1">
    <source>
        <dbReference type="ARBA" id="ARBA00004613"/>
    </source>
</evidence>
<dbReference type="Gene3D" id="2.60.40.3440">
    <property type="match status" value="2"/>
</dbReference>
<comment type="subcellular location">
    <subcellularLocation>
        <location evidence="1">Secreted</location>
    </subcellularLocation>
</comment>
<dbReference type="InterPro" id="IPR002126">
    <property type="entry name" value="Cadherin-like_dom"/>
</dbReference>
<evidence type="ECO:0000313" key="9">
    <source>
        <dbReference type="Proteomes" id="UP001239462"/>
    </source>
</evidence>
<dbReference type="InterPro" id="IPR013766">
    <property type="entry name" value="Thioredoxin_domain"/>
</dbReference>
<feature type="domain" description="Cadherin" evidence="6">
    <location>
        <begin position="531"/>
        <end position="586"/>
    </location>
</feature>
<proteinExistence type="inferred from homology"/>
<dbReference type="Gene3D" id="2.60.40.10">
    <property type="entry name" value="Immunoglobulins"/>
    <property type="match status" value="1"/>
</dbReference>
<accession>A0ABT7PQ14</accession>
<dbReference type="PROSITE" id="PS51352">
    <property type="entry name" value="THIOREDOXIN_2"/>
    <property type="match status" value="1"/>
</dbReference>
<evidence type="ECO:0000256" key="5">
    <source>
        <dbReference type="SAM" id="MobiDB-lite"/>
    </source>
</evidence>
<dbReference type="NCBIfam" id="NF012211">
    <property type="entry name" value="tand_rpt_95"/>
    <property type="match status" value="3"/>
</dbReference>
<gene>
    <name evidence="8" type="ORF">QTN89_24290</name>
</gene>
<evidence type="ECO:0000256" key="4">
    <source>
        <dbReference type="ARBA" id="ARBA00022729"/>
    </source>
</evidence>
<evidence type="ECO:0000256" key="2">
    <source>
        <dbReference type="ARBA" id="ARBA00005791"/>
    </source>
</evidence>
<comment type="caution">
    <text evidence="8">The sequence shown here is derived from an EMBL/GenBank/DDBJ whole genome shotgun (WGS) entry which is preliminary data.</text>
</comment>
<sequence>MSQKRKSTARRRTRRGMLLESLQSRLAMDASLSGYVFIDSDGNGTHGSQEHGLPGVEMSLTGTTTAGESIQQSVLTASNGAYQFDQLAPGTYRVTQRQPEATIDGQDASGHSGAVVDNDDVSNLVIDGDDEVTGINFGERGLKPGYVNLAWFLASTPSQSEMLRESVARGEQSIGNTDLADAIRDGSSDPPPTTPDPDPTDPNPDENDAPVAVADTYTVVENQTLTVSAANGVLNNDTDAEDDPLTATLVTNPSDGTLTFATDGSFTYVPDADFVGTDSFVYRASDSEEQSTSVTVTITVTADPTSANEFTVDENAAVGTFVGSVQASSALGSNVVYEFPDASIASALRLQPDDHFSGEGDAPVVIIEYSDLSCSHCAEAHEVTKQLLSNFSSELLIVHRHLVLENNGEFIFPNSMAAAKAAEAAGRQGKYNAMVDLLFSNQDDWKAASDPTSIFNAYAQQLQIDLTQFASDQQDQAIEDRINRDRTTAQQLGLSSTPSFFFNGEAIANPETLAGFTSVVQSKLSEVDQTFALNRLNGDLTVAQTNDLDFETTPKFEFIVRATGDTTESIDVTVNLFDANELAPVAQDDSYVANAGQELVVSAAEGLLANDTDADSTTLYANLTTNPSNGTVTLNEDGSFTYSPDAGFTGTDTFTYRADDGNFAADETTVSIEVRQGPVANADSYSTGEESALVVNVAEGVLANDSDPDSDPLTAQLVSGPSNGSLTLNSDGSFTYTPDTNFSGQDSFSYQANDGTSLSNSATVTVTVEDQNAFTVAENSAAGTLVGTLTPETNLGDNVLFEVDNPNLPGELRLVADDHLTGDAAAPVVLIEYMDLSCPHCADIHAVIKQLQSEFGDELLVVRRHLLLFNSGTNSFIFPNSQAAARVAEAAARQGKFDEMVDLLFTNQDAWRSLADPTSVFNGYAQQLSLDMTQFANDQVDAQLEARIERDRISASNLGLTSTPSFFLNGSTLSNPETIEAFRPVIQAELNAVDEVFTLDRLTGEIFVADSTELDFETTPVFNLDITARGTSTEAIDVVIELLDVAE</sequence>
<dbReference type="SUPFAM" id="SSF117074">
    <property type="entry name" value="Hypothetical protein PA1324"/>
    <property type="match status" value="1"/>
</dbReference>
<dbReference type="NCBIfam" id="TIGR01965">
    <property type="entry name" value="VCBS_repeat"/>
    <property type="match status" value="1"/>
</dbReference>